<dbReference type="Proteomes" id="UP001597045">
    <property type="component" value="Unassembled WGS sequence"/>
</dbReference>
<sequence>MPCDQDTPPVRCVKGQRVTGASRERLRAEVARGYSQDLSIAELAERF</sequence>
<feature type="non-terminal residue" evidence="2">
    <location>
        <position position="47"/>
    </location>
</feature>
<name>A0ABW3MBH4_9PSEU</name>
<dbReference type="EMBL" id="JBHTIS010001174">
    <property type="protein sequence ID" value="MFD1047636.1"/>
    <property type="molecule type" value="Genomic_DNA"/>
</dbReference>
<keyword evidence="3" id="KW-1185">Reference proteome</keyword>
<comment type="caution">
    <text evidence="2">The sequence shown here is derived from an EMBL/GenBank/DDBJ whole genome shotgun (WGS) entry which is preliminary data.</text>
</comment>
<evidence type="ECO:0000259" key="1">
    <source>
        <dbReference type="Pfam" id="PF19575"/>
    </source>
</evidence>
<gene>
    <name evidence="2" type="ORF">ACFQ1S_19890</name>
</gene>
<evidence type="ECO:0000313" key="3">
    <source>
        <dbReference type="Proteomes" id="UP001597045"/>
    </source>
</evidence>
<evidence type="ECO:0000313" key="2">
    <source>
        <dbReference type="EMBL" id="MFD1047636.1"/>
    </source>
</evidence>
<organism evidence="2 3">
    <name type="scientific">Kibdelosporangium lantanae</name>
    <dbReference type="NCBI Taxonomy" id="1497396"/>
    <lineage>
        <taxon>Bacteria</taxon>
        <taxon>Bacillati</taxon>
        <taxon>Actinomycetota</taxon>
        <taxon>Actinomycetes</taxon>
        <taxon>Pseudonocardiales</taxon>
        <taxon>Pseudonocardiaceae</taxon>
        <taxon>Kibdelosporangium</taxon>
    </lineage>
</organism>
<dbReference type="InterPro" id="IPR045745">
    <property type="entry name" value="HTH_58_Actinobacteria-type"/>
</dbReference>
<dbReference type="Pfam" id="PF19575">
    <property type="entry name" value="HTH_58"/>
    <property type="match status" value="1"/>
</dbReference>
<reference evidence="3" key="1">
    <citation type="journal article" date="2019" name="Int. J. Syst. Evol. Microbiol.">
        <title>The Global Catalogue of Microorganisms (GCM) 10K type strain sequencing project: providing services to taxonomists for standard genome sequencing and annotation.</title>
        <authorList>
            <consortium name="The Broad Institute Genomics Platform"/>
            <consortium name="The Broad Institute Genome Sequencing Center for Infectious Disease"/>
            <person name="Wu L."/>
            <person name="Ma J."/>
        </authorList>
    </citation>
    <scope>NUCLEOTIDE SEQUENCE [LARGE SCALE GENOMIC DNA]</scope>
    <source>
        <strain evidence="3">JCM 31486</strain>
    </source>
</reference>
<feature type="domain" description="Helix-turn-helix" evidence="1">
    <location>
        <begin position="13"/>
        <end position="46"/>
    </location>
</feature>
<protein>
    <submittedName>
        <fullName evidence="2">Helix-turn-helix domain-containing protein</fullName>
    </submittedName>
</protein>
<accession>A0ABW3MBH4</accession>
<proteinExistence type="predicted"/>